<evidence type="ECO:0008006" key="3">
    <source>
        <dbReference type="Google" id="ProtNLM"/>
    </source>
</evidence>
<evidence type="ECO:0000313" key="2">
    <source>
        <dbReference type="Proteomes" id="UP001497600"/>
    </source>
</evidence>
<sequence length="181" mass="20865">MTKNRLSTVDHISSHHHEWKIFENSRIQRENILQEQQVYLSHQLQLIEESNDLSSFMNEISDSEISPIQNQLISYEMPAPKLELTSLDDLIEDTMSTTQVDGNFHKLLIAHLYIYFVSNGLQDSATALYQEICKGIYSKEISLIGLIEMQLITSCKGTFLEDWWDLLWLTLASESALANLQ</sequence>
<name>A0ABP0EM71_9ASCO</name>
<keyword evidence="2" id="KW-1185">Reference proteome</keyword>
<dbReference type="EMBL" id="OZ004260">
    <property type="protein sequence ID" value="CAK7922187.1"/>
    <property type="molecule type" value="Genomic_DNA"/>
</dbReference>
<protein>
    <recommendedName>
        <fullName evidence="3">LisH domain-containing protein</fullName>
    </recommendedName>
</protein>
<accession>A0ABP0EM71</accession>
<evidence type="ECO:0000313" key="1">
    <source>
        <dbReference type="EMBL" id="CAK7922187.1"/>
    </source>
</evidence>
<gene>
    <name evidence="1" type="ORF">CAAN4_H23728</name>
</gene>
<dbReference type="Proteomes" id="UP001497600">
    <property type="component" value="Chromosome H"/>
</dbReference>
<proteinExistence type="predicted"/>
<organism evidence="1 2">
    <name type="scientific">[Candida] anglica</name>
    <dbReference type="NCBI Taxonomy" id="148631"/>
    <lineage>
        <taxon>Eukaryota</taxon>
        <taxon>Fungi</taxon>
        <taxon>Dikarya</taxon>
        <taxon>Ascomycota</taxon>
        <taxon>Saccharomycotina</taxon>
        <taxon>Pichiomycetes</taxon>
        <taxon>Debaryomycetaceae</taxon>
        <taxon>Kurtzmaniella</taxon>
    </lineage>
</organism>
<reference evidence="1 2" key="1">
    <citation type="submission" date="2024-01" db="EMBL/GenBank/DDBJ databases">
        <authorList>
            <consortium name="Genoscope - CEA"/>
            <person name="William W."/>
        </authorList>
    </citation>
    <scope>NUCLEOTIDE SEQUENCE [LARGE SCALE GENOMIC DNA]</scope>
    <source>
        <strain evidence="1 2">29B2s-10</strain>
    </source>
</reference>